<keyword evidence="6" id="KW-1185">Reference proteome</keyword>
<reference evidence="5" key="1">
    <citation type="submission" date="2020-08" db="EMBL/GenBank/DDBJ databases">
        <authorList>
            <person name="Liu C."/>
            <person name="Sun Q."/>
        </authorList>
    </citation>
    <scope>NUCLEOTIDE SEQUENCE</scope>
    <source>
        <strain evidence="5">NSJ-65</strain>
    </source>
</reference>
<protein>
    <submittedName>
        <fullName evidence="5">DUF4352 domain-containing protein</fullName>
    </submittedName>
</protein>
<name>A0A8J6INK0_9FIRM</name>
<keyword evidence="1 3" id="KW-0732">Signal</keyword>
<organism evidence="5 6">
    <name type="scientific">Neobittarella massiliensis</name>
    <name type="common">ex Bilen et al. 2018</name>
    <dbReference type="NCBI Taxonomy" id="2041842"/>
    <lineage>
        <taxon>Bacteria</taxon>
        <taxon>Bacillati</taxon>
        <taxon>Bacillota</taxon>
        <taxon>Clostridia</taxon>
        <taxon>Eubacteriales</taxon>
        <taxon>Oscillospiraceae</taxon>
        <taxon>Neobittarella (ex Bilen et al. 2018)</taxon>
    </lineage>
</organism>
<gene>
    <name evidence="5" type="ORF">H8K20_10850</name>
</gene>
<evidence type="ECO:0000313" key="5">
    <source>
        <dbReference type="EMBL" id="MBC3516894.1"/>
    </source>
</evidence>
<sequence>MKKVVALILSVMLLGILVGCTNDTKITNKGPEASNSASAQTPTGNEVTAKDGFGEGRMGDIMHTYFFDYTVNSAYVDTAYEDYTPAEGNELLIAEVTVKNTSRESIEMYDTDFQCQWNSDGEDDYSFPITVNHQESSGKQLPETYTLAVNETVVGLLVFEVPEGNCDFSISYEETFESKNEGNLFFVYFTAETDK</sequence>
<evidence type="ECO:0000256" key="1">
    <source>
        <dbReference type="ARBA" id="ARBA00022729"/>
    </source>
</evidence>
<feature type="domain" description="DUF4352" evidence="4">
    <location>
        <begin position="65"/>
        <end position="178"/>
    </location>
</feature>
<dbReference type="Proteomes" id="UP000597668">
    <property type="component" value="Unassembled WGS sequence"/>
</dbReference>
<dbReference type="EMBL" id="JACOGI010000002">
    <property type="protein sequence ID" value="MBC3516894.1"/>
    <property type="molecule type" value="Genomic_DNA"/>
</dbReference>
<feature type="region of interest" description="Disordered" evidence="2">
    <location>
        <begin position="27"/>
        <end position="53"/>
    </location>
</feature>
<feature type="compositionally biased region" description="Polar residues" evidence="2">
    <location>
        <begin position="27"/>
        <end position="46"/>
    </location>
</feature>
<dbReference type="Gene3D" id="2.60.40.1240">
    <property type="match status" value="1"/>
</dbReference>
<evidence type="ECO:0000259" key="4">
    <source>
        <dbReference type="Pfam" id="PF11611"/>
    </source>
</evidence>
<dbReference type="RefSeq" id="WP_186488415.1">
    <property type="nucleotide sequence ID" value="NZ_JACOGI010000002.1"/>
</dbReference>
<proteinExistence type="predicted"/>
<feature type="chain" id="PRO_5039585598" evidence="3">
    <location>
        <begin position="22"/>
        <end position="195"/>
    </location>
</feature>
<feature type="signal peptide" evidence="3">
    <location>
        <begin position="1"/>
        <end position="21"/>
    </location>
</feature>
<dbReference type="AlphaFoldDB" id="A0A8J6INK0"/>
<evidence type="ECO:0000256" key="2">
    <source>
        <dbReference type="SAM" id="MobiDB-lite"/>
    </source>
</evidence>
<dbReference type="PROSITE" id="PS51257">
    <property type="entry name" value="PROKAR_LIPOPROTEIN"/>
    <property type="match status" value="1"/>
</dbReference>
<dbReference type="Pfam" id="PF11611">
    <property type="entry name" value="DUF4352"/>
    <property type="match status" value="1"/>
</dbReference>
<comment type="caution">
    <text evidence="5">The sequence shown here is derived from an EMBL/GenBank/DDBJ whole genome shotgun (WGS) entry which is preliminary data.</text>
</comment>
<evidence type="ECO:0000256" key="3">
    <source>
        <dbReference type="SAM" id="SignalP"/>
    </source>
</evidence>
<dbReference type="InterPro" id="IPR029050">
    <property type="entry name" value="Immunoprotect_excell_Ig-like"/>
</dbReference>
<evidence type="ECO:0000313" key="6">
    <source>
        <dbReference type="Proteomes" id="UP000597668"/>
    </source>
</evidence>
<accession>A0A8J6INK0</accession>
<dbReference type="InterPro" id="IPR029051">
    <property type="entry name" value="DUF4352"/>
</dbReference>